<dbReference type="Proteomes" id="UP001259347">
    <property type="component" value="Unassembled WGS sequence"/>
</dbReference>
<feature type="domain" description="HTH cro/C1-type" evidence="1">
    <location>
        <begin position="40"/>
        <end position="95"/>
    </location>
</feature>
<reference evidence="2 3" key="1">
    <citation type="submission" date="2023-07" db="EMBL/GenBank/DDBJ databases">
        <title>Sorghum-associated microbial communities from plants grown in Nebraska, USA.</title>
        <authorList>
            <person name="Schachtman D."/>
        </authorList>
    </citation>
    <scope>NUCLEOTIDE SEQUENCE [LARGE SCALE GENOMIC DNA]</scope>
    <source>
        <strain evidence="2 3">2980</strain>
    </source>
</reference>
<dbReference type="InterPro" id="IPR010982">
    <property type="entry name" value="Lambda_DNA-bd_dom_sf"/>
</dbReference>
<gene>
    <name evidence="2" type="ORF">J2Y69_002956</name>
</gene>
<sequence length="123" mass="13599">MSTKTKTTSWSDVRAKRPVNEAAVAEHVARMEAEERAYRLREIREEQGVTQKELAERMDLTQPTISALEAGDLDRSGLATLKSYVEALGGTVEVTATFGNRKVVLSPQPWARVEARPGTSRAE</sequence>
<comment type="caution">
    <text evidence="2">The sequence shown here is derived from an EMBL/GenBank/DDBJ whole genome shotgun (WGS) entry which is preliminary data.</text>
</comment>
<dbReference type="GO" id="GO:0003677">
    <property type="term" value="F:DNA binding"/>
    <property type="evidence" value="ECO:0007669"/>
    <property type="project" value="UniProtKB-KW"/>
</dbReference>
<dbReference type="InterPro" id="IPR001387">
    <property type="entry name" value="Cro/C1-type_HTH"/>
</dbReference>
<protein>
    <submittedName>
        <fullName evidence="2">DNA-binding XRE family transcriptional regulator</fullName>
    </submittedName>
</protein>
<dbReference type="Gene3D" id="1.10.260.40">
    <property type="entry name" value="lambda repressor-like DNA-binding domains"/>
    <property type="match status" value="1"/>
</dbReference>
<evidence type="ECO:0000313" key="3">
    <source>
        <dbReference type="Proteomes" id="UP001259347"/>
    </source>
</evidence>
<evidence type="ECO:0000313" key="2">
    <source>
        <dbReference type="EMBL" id="MDR6868340.1"/>
    </source>
</evidence>
<proteinExistence type="predicted"/>
<accession>A0ABU1SFF3</accession>
<evidence type="ECO:0000259" key="1">
    <source>
        <dbReference type="PROSITE" id="PS50943"/>
    </source>
</evidence>
<name>A0ABU1SFF3_9MICO</name>
<keyword evidence="3" id="KW-1185">Reference proteome</keyword>
<dbReference type="PROSITE" id="PS50943">
    <property type="entry name" value="HTH_CROC1"/>
    <property type="match status" value="1"/>
</dbReference>
<dbReference type="EMBL" id="JAVDUM010000014">
    <property type="protein sequence ID" value="MDR6868340.1"/>
    <property type="molecule type" value="Genomic_DNA"/>
</dbReference>
<dbReference type="CDD" id="cd00093">
    <property type="entry name" value="HTH_XRE"/>
    <property type="match status" value="1"/>
</dbReference>
<dbReference type="Pfam" id="PF01381">
    <property type="entry name" value="HTH_3"/>
    <property type="match status" value="1"/>
</dbReference>
<dbReference type="RefSeq" id="WP_310022055.1">
    <property type="nucleotide sequence ID" value="NZ_JAVDUM010000014.1"/>
</dbReference>
<organism evidence="2 3">
    <name type="scientific">Microbacterium resistens</name>
    <dbReference type="NCBI Taxonomy" id="156977"/>
    <lineage>
        <taxon>Bacteria</taxon>
        <taxon>Bacillati</taxon>
        <taxon>Actinomycetota</taxon>
        <taxon>Actinomycetes</taxon>
        <taxon>Micrococcales</taxon>
        <taxon>Microbacteriaceae</taxon>
        <taxon>Microbacterium</taxon>
    </lineage>
</organism>
<dbReference type="SUPFAM" id="SSF47413">
    <property type="entry name" value="lambda repressor-like DNA-binding domains"/>
    <property type="match status" value="1"/>
</dbReference>
<dbReference type="SMART" id="SM00530">
    <property type="entry name" value="HTH_XRE"/>
    <property type="match status" value="1"/>
</dbReference>
<keyword evidence="2" id="KW-0238">DNA-binding</keyword>